<reference evidence="3" key="1">
    <citation type="journal article" date="2019" name="Int. J. Syst. Evol. Microbiol.">
        <title>The Global Catalogue of Microorganisms (GCM) 10K type strain sequencing project: providing services to taxonomists for standard genome sequencing and annotation.</title>
        <authorList>
            <consortium name="The Broad Institute Genomics Platform"/>
            <consortium name="The Broad Institute Genome Sequencing Center for Infectious Disease"/>
            <person name="Wu L."/>
            <person name="Ma J."/>
        </authorList>
    </citation>
    <scope>NUCLEOTIDE SEQUENCE [LARGE SCALE GENOMIC DNA]</scope>
    <source>
        <strain evidence="3">CCUG 42001</strain>
    </source>
</reference>
<dbReference type="Proteomes" id="UP001596267">
    <property type="component" value="Unassembled WGS sequence"/>
</dbReference>
<dbReference type="EMBL" id="JBHSTQ010000003">
    <property type="protein sequence ID" value="MFC6385922.1"/>
    <property type="molecule type" value="Genomic_DNA"/>
</dbReference>
<dbReference type="RefSeq" id="WP_253052391.1">
    <property type="nucleotide sequence ID" value="NZ_JAMXWN010000002.1"/>
</dbReference>
<proteinExistence type="predicted"/>
<gene>
    <name evidence="2" type="ORF">ACFP7A_04840</name>
</gene>
<evidence type="ECO:0000259" key="1">
    <source>
        <dbReference type="Pfam" id="PF06506"/>
    </source>
</evidence>
<organism evidence="2 3">
    <name type="scientific">Sporolactobacillus kofuensis</name>
    <dbReference type="NCBI Taxonomy" id="269672"/>
    <lineage>
        <taxon>Bacteria</taxon>
        <taxon>Bacillati</taxon>
        <taxon>Bacillota</taxon>
        <taxon>Bacilli</taxon>
        <taxon>Bacillales</taxon>
        <taxon>Sporolactobacillaceae</taxon>
        <taxon>Sporolactobacillus</taxon>
    </lineage>
</organism>
<evidence type="ECO:0000313" key="2">
    <source>
        <dbReference type="EMBL" id="MFC6385922.1"/>
    </source>
</evidence>
<keyword evidence="3" id="KW-1185">Reference proteome</keyword>
<accession>A0ABW1WED7</accession>
<comment type="caution">
    <text evidence="2">The sequence shown here is derived from an EMBL/GenBank/DDBJ whole genome shotgun (WGS) entry which is preliminary data.</text>
</comment>
<feature type="domain" description="Signal transduction response regulator propionate catabolism activator N-terminal" evidence="1">
    <location>
        <begin position="25"/>
        <end position="84"/>
    </location>
</feature>
<dbReference type="InterPro" id="IPR010524">
    <property type="entry name" value="Sig_transdc_resp-reg_PrpR_N"/>
</dbReference>
<dbReference type="Gene3D" id="3.40.50.2300">
    <property type="match status" value="1"/>
</dbReference>
<evidence type="ECO:0000313" key="3">
    <source>
        <dbReference type="Proteomes" id="UP001596267"/>
    </source>
</evidence>
<dbReference type="SUPFAM" id="SSF159800">
    <property type="entry name" value="PrpR receptor domain-like"/>
    <property type="match status" value="1"/>
</dbReference>
<sequence>MKIRLLFIVPYAAMKPLIEECSAEEADLEISVKIGDLNDGVDIAKKADLHQFDVIVSRGGTAKLIEQSVDIPVIDVRVSGYDSCRIN</sequence>
<dbReference type="Pfam" id="PF06506">
    <property type="entry name" value="PrpR_N"/>
    <property type="match status" value="1"/>
</dbReference>
<name>A0ABW1WED7_9BACL</name>
<protein>
    <submittedName>
        <fullName evidence="2">PrpR N-terminal domain-containing protein</fullName>
    </submittedName>
</protein>